<feature type="transmembrane region" description="Helical" evidence="6">
    <location>
        <begin position="50"/>
        <end position="71"/>
    </location>
</feature>
<evidence type="ECO:0000256" key="2">
    <source>
        <dbReference type="ARBA" id="ARBA00022475"/>
    </source>
</evidence>
<accession>A0ABV7YC89</accession>
<evidence type="ECO:0000313" key="8">
    <source>
        <dbReference type="EMBL" id="MFC3762935.1"/>
    </source>
</evidence>
<dbReference type="InterPro" id="IPR011701">
    <property type="entry name" value="MFS"/>
</dbReference>
<evidence type="ECO:0000256" key="5">
    <source>
        <dbReference type="ARBA" id="ARBA00023136"/>
    </source>
</evidence>
<evidence type="ECO:0000256" key="1">
    <source>
        <dbReference type="ARBA" id="ARBA00004651"/>
    </source>
</evidence>
<dbReference type="InterPro" id="IPR020846">
    <property type="entry name" value="MFS_dom"/>
</dbReference>
<dbReference type="PROSITE" id="PS50850">
    <property type="entry name" value="MFS"/>
    <property type="match status" value="1"/>
</dbReference>
<protein>
    <submittedName>
        <fullName evidence="8">MFS transporter</fullName>
    </submittedName>
</protein>
<feature type="transmembrane region" description="Helical" evidence="6">
    <location>
        <begin position="368"/>
        <end position="387"/>
    </location>
</feature>
<dbReference type="InterPro" id="IPR036259">
    <property type="entry name" value="MFS_trans_sf"/>
</dbReference>
<organism evidence="8 9">
    <name type="scientific">Tenggerimyces flavus</name>
    <dbReference type="NCBI Taxonomy" id="1708749"/>
    <lineage>
        <taxon>Bacteria</taxon>
        <taxon>Bacillati</taxon>
        <taxon>Actinomycetota</taxon>
        <taxon>Actinomycetes</taxon>
        <taxon>Propionibacteriales</taxon>
        <taxon>Nocardioidaceae</taxon>
        <taxon>Tenggerimyces</taxon>
    </lineage>
</organism>
<feature type="transmembrane region" description="Helical" evidence="6">
    <location>
        <begin position="236"/>
        <end position="259"/>
    </location>
</feature>
<dbReference type="RefSeq" id="WP_205113858.1">
    <property type="nucleotide sequence ID" value="NZ_JAFBCM010000001.1"/>
</dbReference>
<feature type="transmembrane region" description="Helical" evidence="6">
    <location>
        <begin position="265"/>
        <end position="287"/>
    </location>
</feature>
<evidence type="ECO:0000259" key="7">
    <source>
        <dbReference type="PROSITE" id="PS50850"/>
    </source>
</evidence>
<proteinExistence type="predicted"/>
<keyword evidence="4 6" id="KW-1133">Transmembrane helix</keyword>
<evidence type="ECO:0000256" key="3">
    <source>
        <dbReference type="ARBA" id="ARBA00022692"/>
    </source>
</evidence>
<dbReference type="SUPFAM" id="SSF103473">
    <property type="entry name" value="MFS general substrate transporter"/>
    <property type="match status" value="1"/>
</dbReference>
<evidence type="ECO:0000313" key="9">
    <source>
        <dbReference type="Proteomes" id="UP001595699"/>
    </source>
</evidence>
<name>A0ABV7YC89_9ACTN</name>
<comment type="subcellular location">
    <subcellularLocation>
        <location evidence="1">Cell membrane</location>
        <topology evidence="1">Multi-pass membrane protein</topology>
    </subcellularLocation>
</comment>
<keyword evidence="2" id="KW-1003">Cell membrane</keyword>
<reference evidence="9" key="1">
    <citation type="journal article" date="2019" name="Int. J. Syst. Evol. Microbiol.">
        <title>The Global Catalogue of Microorganisms (GCM) 10K type strain sequencing project: providing services to taxonomists for standard genome sequencing and annotation.</title>
        <authorList>
            <consortium name="The Broad Institute Genomics Platform"/>
            <consortium name="The Broad Institute Genome Sequencing Center for Infectious Disease"/>
            <person name="Wu L."/>
            <person name="Ma J."/>
        </authorList>
    </citation>
    <scope>NUCLEOTIDE SEQUENCE [LARGE SCALE GENOMIC DNA]</scope>
    <source>
        <strain evidence="9">CGMCC 4.7241</strain>
    </source>
</reference>
<keyword evidence="5 6" id="KW-0472">Membrane</keyword>
<dbReference type="CDD" id="cd06173">
    <property type="entry name" value="MFS_MefA_like"/>
    <property type="match status" value="1"/>
</dbReference>
<dbReference type="PANTHER" id="PTHR23513:SF6">
    <property type="entry name" value="MAJOR FACILITATOR SUPERFAMILY ASSOCIATED DOMAIN-CONTAINING PROTEIN"/>
    <property type="match status" value="1"/>
</dbReference>
<dbReference type="Gene3D" id="1.20.1250.20">
    <property type="entry name" value="MFS general substrate transporter like domains"/>
    <property type="match status" value="1"/>
</dbReference>
<evidence type="ECO:0000256" key="4">
    <source>
        <dbReference type="ARBA" id="ARBA00022989"/>
    </source>
</evidence>
<dbReference type="Pfam" id="PF07690">
    <property type="entry name" value="MFS_1"/>
    <property type="match status" value="1"/>
</dbReference>
<dbReference type="PANTHER" id="PTHR23513">
    <property type="entry name" value="INTEGRAL MEMBRANE EFFLUX PROTEIN-RELATED"/>
    <property type="match status" value="1"/>
</dbReference>
<feature type="domain" description="Major facilitator superfamily (MFS) profile" evidence="7">
    <location>
        <begin position="177"/>
        <end position="427"/>
    </location>
</feature>
<feature type="transmembrane region" description="Helical" evidence="6">
    <location>
        <begin position="393"/>
        <end position="413"/>
    </location>
</feature>
<dbReference type="EMBL" id="JBHRZH010000016">
    <property type="protein sequence ID" value="MFC3762935.1"/>
    <property type="molecule type" value="Genomic_DNA"/>
</dbReference>
<dbReference type="Proteomes" id="UP001595699">
    <property type="component" value="Unassembled WGS sequence"/>
</dbReference>
<feature type="transmembrane region" description="Helical" evidence="6">
    <location>
        <begin position="21"/>
        <end position="44"/>
    </location>
</feature>
<keyword evidence="3 6" id="KW-0812">Transmembrane</keyword>
<comment type="caution">
    <text evidence="8">The sequence shown here is derived from an EMBL/GenBank/DDBJ whole genome shotgun (WGS) entry which is preliminary data.</text>
</comment>
<keyword evidence="9" id="KW-1185">Reference proteome</keyword>
<evidence type="ECO:0000256" key="6">
    <source>
        <dbReference type="SAM" id="Phobius"/>
    </source>
</evidence>
<gene>
    <name evidence="8" type="ORF">ACFOUW_18995</name>
</gene>
<sequence>MPTIRPPQSSVHTSRRNLNRLWFAQSTSLVGLQAGSVAVPLLAVDVLHANASQVALIGTLSTLPWLIAPVIGTIADRANRKRLLVVSHLGRALLWLSIPAAYLFGVLTLRQLWIVTAMVGVLSVVFGVGYRTFLPTIVPKADLGSANGKMGGTDAVARSAGPAFAGYLIQLIGTVWTILVQTVTSLLAGLSTATIRAEHVPPSRPDADQQSMRLVEWWKSIVDGFRCIYRIKPLRWLAIGETTYLFFFDVCFAIVVVFFRSDLGLSAAMIGVVFSAGSLGGILGATLANRLRARAGFDATVKTAAVLRGVGLAVLPLSLLVSGPAVIAVLIAGRAINACAWSVYEVLTDTYQQTNLPNNRRGSATAASLWLANGASTIGAATAALIATAVDTTVLVTAAGIGAAGAGFISLLVNTTTAHPSGSSDTE</sequence>
<feature type="transmembrane region" description="Helical" evidence="6">
    <location>
        <begin position="111"/>
        <end position="130"/>
    </location>
</feature>